<dbReference type="AlphaFoldDB" id="A0A0G4EA82"/>
<dbReference type="PhylomeDB" id="A0A0G4EA82"/>
<dbReference type="Proteomes" id="UP000041254">
    <property type="component" value="Unassembled WGS sequence"/>
</dbReference>
<reference evidence="1 2" key="1">
    <citation type="submission" date="2014-11" db="EMBL/GenBank/DDBJ databases">
        <authorList>
            <person name="Zhu J."/>
            <person name="Qi W."/>
            <person name="Song R."/>
        </authorList>
    </citation>
    <scope>NUCLEOTIDE SEQUENCE [LARGE SCALE GENOMIC DNA]</scope>
</reference>
<keyword evidence="2" id="KW-1185">Reference proteome</keyword>
<evidence type="ECO:0000313" key="2">
    <source>
        <dbReference type="Proteomes" id="UP000041254"/>
    </source>
</evidence>
<accession>A0A0G4EA82</accession>
<dbReference type="InParanoid" id="A0A0G4EA82"/>
<name>A0A0G4EA82_VITBC</name>
<gene>
    <name evidence="1" type="ORF">Vbra_10890</name>
</gene>
<organism evidence="1 2">
    <name type="scientific">Vitrella brassicaformis (strain CCMP3155)</name>
    <dbReference type="NCBI Taxonomy" id="1169540"/>
    <lineage>
        <taxon>Eukaryota</taxon>
        <taxon>Sar</taxon>
        <taxon>Alveolata</taxon>
        <taxon>Colpodellida</taxon>
        <taxon>Vitrellaceae</taxon>
        <taxon>Vitrella</taxon>
    </lineage>
</organism>
<dbReference type="EMBL" id="CDMY01000055">
    <property type="protein sequence ID" value="CEL92149.1"/>
    <property type="molecule type" value="Genomic_DNA"/>
</dbReference>
<dbReference type="VEuPathDB" id="CryptoDB:Vbra_10890"/>
<protein>
    <submittedName>
        <fullName evidence="1">Uncharacterized protein</fullName>
    </submittedName>
</protein>
<proteinExistence type="predicted"/>
<sequence length="377" mass="42318">MRCLWRLLGFSSPLWVQEVDEDGKPHGPHHEHDVARGIPRPVRDIVDLLEAIRVEWQLPSHHVIVLLNKGGTDFLPPQTATVAATFNTLGQHEHTPIRWRRSIVKRPADTDDDDERKTVPVSQLNAIGDIPFIPEYKRITPSSHPFNATSCPPYTGSRVQQEPVTAHLLSKVLPKVVEEANKVRNDKLTVASAHNKVGTSAVRVPTTRYGRVFLRGTPGDLCILPDGAETAGPPFFCRSGAIIVQAKRADCLDLSAHARQLRGEMLLVRSWKTPPEEFSYDDAVGVLCNGKRAMIMQFAEGGTKTVQKSCRFLASQDMDIHEMANFLVEYLGEWQFKRKVDVDEELMRIQTDRDQNIDEEEHHRAIGAHLEALMSGD</sequence>
<evidence type="ECO:0000313" key="1">
    <source>
        <dbReference type="EMBL" id="CEL92149.1"/>
    </source>
</evidence>